<dbReference type="Proteomes" id="UP001176961">
    <property type="component" value="Unassembled WGS sequence"/>
</dbReference>
<dbReference type="PANTHER" id="PTHR24221:SF566">
    <property type="entry name" value="P-GLYCOPROTEIN RELATED"/>
    <property type="match status" value="1"/>
</dbReference>
<keyword evidence="6" id="KW-0677">Repeat</keyword>
<feature type="non-terminal residue" evidence="18">
    <location>
        <position position="1418"/>
    </location>
</feature>
<dbReference type="InterPro" id="IPR016161">
    <property type="entry name" value="Ald_DH/histidinol_DH"/>
</dbReference>
<dbReference type="PROSITE" id="PS00687">
    <property type="entry name" value="ALDEHYDE_DEHYDR_GLU"/>
    <property type="match status" value="1"/>
</dbReference>
<dbReference type="PROSITE" id="PS00070">
    <property type="entry name" value="ALDEHYDE_DEHYDR_CYS"/>
    <property type="match status" value="1"/>
</dbReference>
<dbReference type="InterPro" id="IPR016163">
    <property type="entry name" value="Ald_DH_C"/>
</dbReference>
<dbReference type="InterPro" id="IPR016162">
    <property type="entry name" value="Ald_DH_N"/>
</dbReference>
<evidence type="ECO:0000256" key="11">
    <source>
        <dbReference type="ARBA" id="ARBA00023136"/>
    </source>
</evidence>
<evidence type="ECO:0000256" key="7">
    <source>
        <dbReference type="ARBA" id="ARBA00022741"/>
    </source>
</evidence>
<keyword evidence="10 14" id="KW-0560">Oxidoreductase</keyword>
<dbReference type="InterPro" id="IPR016160">
    <property type="entry name" value="Ald_DH_CS_CYS"/>
</dbReference>
<evidence type="ECO:0000256" key="10">
    <source>
        <dbReference type="ARBA" id="ARBA00023002"/>
    </source>
</evidence>
<comment type="similarity">
    <text evidence="3 14">Belongs to the aldehyde dehydrogenase family.</text>
</comment>
<organism evidence="18 19">
    <name type="scientific">Cylicocyclus nassatus</name>
    <name type="common">Nematode worm</name>
    <dbReference type="NCBI Taxonomy" id="53992"/>
    <lineage>
        <taxon>Eukaryota</taxon>
        <taxon>Metazoa</taxon>
        <taxon>Ecdysozoa</taxon>
        <taxon>Nematoda</taxon>
        <taxon>Chromadorea</taxon>
        <taxon>Rhabditida</taxon>
        <taxon>Rhabditina</taxon>
        <taxon>Rhabditomorpha</taxon>
        <taxon>Strongyloidea</taxon>
        <taxon>Strongylidae</taxon>
        <taxon>Cylicocyclus</taxon>
    </lineage>
</organism>
<evidence type="ECO:0000256" key="13">
    <source>
        <dbReference type="PROSITE-ProRule" id="PRU10007"/>
    </source>
</evidence>
<evidence type="ECO:0000256" key="9">
    <source>
        <dbReference type="ARBA" id="ARBA00022989"/>
    </source>
</evidence>
<dbReference type="GO" id="GO:0016620">
    <property type="term" value="F:oxidoreductase activity, acting on the aldehyde or oxo group of donors, NAD or NADP as acceptor"/>
    <property type="evidence" value="ECO:0007669"/>
    <property type="project" value="InterPro"/>
</dbReference>
<evidence type="ECO:0000256" key="2">
    <source>
        <dbReference type="ARBA" id="ARBA00007577"/>
    </source>
</evidence>
<accession>A0AA36HIG7</accession>
<protein>
    <submittedName>
        <fullName evidence="18">Uncharacterized protein</fullName>
    </submittedName>
</protein>
<keyword evidence="12" id="KW-0325">Glycoprotein</keyword>
<keyword evidence="19" id="KW-1185">Reference proteome</keyword>
<feature type="active site" evidence="13">
    <location>
        <position position="1188"/>
    </location>
</feature>
<evidence type="ECO:0000256" key="12">
    <source>
        <dbReference type="ARBA" id="ARBA00023180"/>
    </source>
</evidence>
<keyword evidence="5 15" id="KW-0812">Transmembrane</keyword>
<keyword evidence="4" id="KW-0813">Transport</keyword>
<evidence type="ECO:0000256" key="4">
    <source>
        <dbReference type="ARBA" id="ARBA00022448"/>
    </source>
</evidence>
<dbReference type="InterPro" id="IPR039421">
    <property type="entry name" value="Type_1_exporter"/>
</dbReference>
<dbReference type="PROSITE" id="PS00211">
    <property type="entry name" value="ABC_TRANSPORTER_1"/>
    <property type="match status" value="2"/>
</dbReference>
<dbReference type="Pfam" id="PF00005">
    <property type="entry name" value="ABC_tran"/>
    <property type="match status" value="2"/>
</dbReference>
<dbReference type="PANTHER" id="PTHR24221">
    <property type="entry name" value="ATP-BINDING CASSETTE SUB-FAMILY B"/>
    <property type="match status" value="1"/>
</dbReference>
<keyword evidence="11 15" id="KW-0472">Membrane</keyword>
<evidence type="ECO:0000313" key="19">
    <source>
        <dbReference type="Proteomes" id="UP001176961"/>
    </source>
</evidence>
<dbReference type="PROSITE" id="PS50893">
    <property type="entry name" value="ABC_TRANSPORTER_2"/>
    <property type="match status" value="2"/>
</dbReference>
<dbReference type="Gene3D" id="1.20.1560.10">
    <property type="entry name" value="ABC transporter type 1, transmembrane domain"/>
    <property type="match status" value="1"/>
</dbReference>
<dbReference type="GO" id="GO:0016887">
    <property type="term" value="F:ATP hydrolysis activity"/>
    <property type="evidence" value="ECO:0007669"/>
    <property type="project" value="InterPro"/>
</dbReference>
<dbReference type="FunFam" id="3.40.50.300:FF:001370">
    <property type="entry name" value="p-GlycoProtein related"/>
    <property type="match status" value="1"/>
</dbReference>
<keyword evidence="7" id="KW-0547">Nucleotide-binding</keyword>
<dbReference type="FunFam" id="3.40.605.10:FF:000001">
    <property type="entry name" value="Aldehyde dehydrogenase 1"/>
    <property type="match status" value="1"/>
</dbReference>
<dbReference type="InterPro" id="IPR036640">
    <property type="entry name" value="ABC1_TM_sf"/>
</dbReference>
<evidence type="ECO:0000256" key="1">
    <source>
        <dbReference type="ARBA" id="ARBA00004141"/>
    </source>
</evidence>
<evidence type="ECO:0000256" key="14">
    <source>
        <dbReference type="RuleBase" id="RU003345"/>
    </source>
</evidence>
<keyword evidence="9 15" id="KW-1133">Transmembrane helix</keyword>
<feature type="domain" description="ABC transporter" evidence="16">
    <location>
        <begin position="1"/>
        <end position="220"/>
    </location>
</feature>
<keyword evidence="8" id="KW-0067">ATP-binding</keyword>
<evidence type="ECO:0000259" key="17">
    <source>
        <dbReference type="PROSITE" id="PS50929"/>
    </source>
</evidence>
<dbReference type="GO" id="GO:0009636">
    <property type="term" value="P:response to toxic substance"/>
    <property type="evidence" value="ECO:0007669"/>
    <property type="project" value="UniProtKB-ARBA"/>
</dbReference>
<evidence type="ECO:0000313" key="18">
    <source>
        <dbReference type="EMBL" id="CAJ0610448.1"/>
    </source>
</evidence>
<dbReference type="GO" id="GO:0016020">
    <property type="term" value="C:membrane"/>
    <property type="evidence" value="ECO:0007669"/>
    <property type="project" value="UniProtKB-SubCell"/>
</dbReference>
<dbReference type="SUPFAM" id="SSF52540">
    <property type="entry name" value="P-loop containing nucleoside triphosphate hydrolases"/>
    <property type="match status" value="2"/>
</dbReference>
<dbReference type="SUPFAM" id="SSF90123">
    <property type="entry name" value="ABC transporter transmembrane region"/>
    <property type="match status" value="1"/>
</dbReference>
<dbReference type="InterPro" id="IPR017871">
    <property type="entry name" value="ABC_transporter-like_CS"/>
</dbReference>
<evidence type="ECO:0000256" key="3">
    <source>
        <dbReference type="ARBA" id="ARBA00009986"/>
    </source>
</evidence>
<dbReference type="GO" id="GO:0005524">
    <property type="term" value="F:ATP binding"/>
    <property type="evidence" value="ECO:0007669"/>
    <property type="project" value="UniProtKB-KW"/>
</dbReference>
<dbReference type="SUPFAM" id="SSF53720">
    <property type="entry name" value="ALDH-like"/>
    <property type="match status" value="1"/>
</dbReference>
<dbReference type="SMART" id="SM00382">
    <property type="entry name" value="AAA"/>
    <property type="match status" value="2"/>
</dbReference>
<dbReference type="CDD" id="cd07093">
    <property type="entry name" value="ALDH_F8_HMSADH"/>
    <property type="match status" value="1"/>
</dbReference>
<feature type="transmembrane region" description="Helical" evidence="15">
    <location>
        <begin position="574"/>
        <end position="595"/>
    </location>
</feature>
<evidence type="ECO:0000256" key="5">
    <source>
        <dbReference type="ARBA" id="ARBA00022692"/>
    </source>
</evidence>
<comment type="similarity">
    <text evidence="2">Belongs to the ABC transporter superfamily. ABCB family. Multidrug resistance exporter (TC 3.A.1.201) subfamily.</text>
</comment>
<dbReference type="InterPro" id="IPR029510">
    <property type="entry name" value="Ald_DH_CS_GLU"/>
</dbReference>
<dbReference type="InterPro" id="IPR003593">
    <property type="entry name" value="AAA+_ATPase"/>
</dbReference>
<proteinExistence type="inferred from homology"/>
<dbReference type="Pfam" id="PF00171">
    <property type="entry name" value="Aldedh"/>
    <property type="match status" value="1"/>
</dbReference>
<dbReference type="EMBL" id="CATQJL010000326">
    <property type="protein sequence ID" value="CAJ0610448.1"/>
    <property type="molecule type" value="Genomic_DNA"/>
</dbReference>
<dbReference type="Gene3D" id="3.40.50.300">
    <property type="entry name" value="P-loop containing nucleotide triphosphate hydrolases"/>
    <property type="match status" value="2"/>
</dbReference>
<sequence length="1418" mass="156554">VINGISFHVEAGERVALVGSSGSGKSTLTALLLRFYDPDSGSILLDGDNIKTMCPDELRGMCSLVSQEPILFDGTISDNIRYGRLDATQQEINAAARKVGAWQFISALPEGMQTRVGDRGLQLSGGQKQRVAIARAVIRKPTVMLFDEATSALDSIHEEEVQNAIDLASEGLTTITIAHRMTAVRNCDRVIVLEEGRIVEEGPPDELMGKEGGRFQKLYNDQRVDISAHAPTKSNLVPHASVALGQYYRPQITGRRATLTRSTSIEPKKIGKSYSVLSHDREKLALPVMSKKRSQRLDYKYSTVGRMDLDIDVTPAEEEPHLDLPGKSKSYHAVWELISGYKDGYALLGGAIPTTIIRAFFYLLICFEVASVLEVSIVPQEERAERIFIVAAVYIALIIIKTIFEALGRLFIALFGHGFCSYMRLTMFRKVMRHGCAYFDEERNSPGRILTKIINDSSSLNKIMEQKLDLLIPAIICPAFSFIAAMYINWKMALLCSFQFPAYFIIRIVQIKEGTKRQREMVNEENNAANLATIVLSNMSTIKAYNLQEHFYSIFTKTLEPLARAMKRQSMISSFVFACQFSFTYILIAITLYFGKVMMLSNQISVFDYMRVVLLTQFGANFFSQLVASVSDLSKARIAAENVVNVLKETPNEIDNLTEEGQRPKLEGNIQLHNVSFRYPTRPVVPILNKLNLKIKTGQNVALVGPSGSGKSSIIALIQRMYNATDGEVLLDKYNVQSINPAYLRRVVVSVGQEPTLFSFTIKENIIYGMMENEVSMEQVIEAAKIANIHDFISRLPQGYDTEIGEFGAQLSGGQKQRIAIARAIVRKPVILLLDEATAALDSASEKAVQMAFEKAQKSCTCIQIAHRLSTIRNVDKIFVVVDGAIAEEGTHEQLLNKHGTSLIYQLDRFFVAVLHPAVHLSTKMLKNVIEQLVNSPNNEHKPLTNFINNEFVETDDLIASVNPATGRTWIQIPNSGEKEVNEAVAAANQAFPSWSTTSVQHRSNLLLKLADIIEENAEGFATLESRDQGKPVTLARAIDIPRCIHNFRFFATAILHHISPSTVIDEPVRAVNYVRNDPIGVAGLISPWNLPLYLLSFKLAPALATGNTVVCKPSELTSVTAWVLMHAFKEAGFPPGVVNMIIGTGPSAGQHLVEHPDVPLVSFTGSTLVGKKIAEVGARLNKKVSLEMGGKNAAIVYPSCDLEKNLSTIAKSCFINQGEICLCSSRIFVHSSVYDTFVKGLVNEAKKYTIGDPTTNVTLGAINSKAHFDKVKSYIAYAEEDGGTVHCGGTIDFDGELKNGYFIAPTVVSGLEDTSRCMQEEIFGPVVCVTKFGSLEEVTNRANDTCYGLSATVWSENSEELLNTAHALRVGTVWCNTWLTRDLNMPFGGTKQSGMGREGALDSLHFFTEQKTICIKM</sequence>
<comment type="subcellular location">
    <subcellularLocation>
        <location evidence="1">Membrane</location>
        <topology evidence="1">Multi-pass membrane protein</topology>
    </subcellularLocation>
</comment>
<gene>
    <name evidence="18" type="ORF">CYNAS_LOCUS22431</name>
</gene>
<evidence type="ECO:0000256" key="15">
    <source>
        <dbReference type="SAM" id="Phobius"/>
    </source>
</evidence>
<feature type="transmembrane region" description="Helical" evidence="15">
    <location>
        <begin position="356"/>
        <end position="375"/>
    </location>
</feature>
<feature type="transmembrane region" description="Helical" evidence="15">
    <location>
        <begin position="468"/>
        <end position="486"/>
    </location>
</feature>
<name>A0AA36HIG7_CYLNA</name>
<comment type="caution">
    <text evidence="18">The sequence shown here is derived from an EMBL/GenBank/DDBJ whole genome shotgun (WGS) entry which is preliminary data.</text>
</comment>
<reference evidence="18" key="1">
    <citation type="submission" date="2023-07" db="EMBL/GenBank/DDBJ databases">
        <authorList>
            <consortium name="CYATHOMIX"/>
        </authorList>
    </citation>
    <scope>NUCLEOTIDE SEQUENCE</scope>
    <source>
        <strain evidence="18">N/A</strain>
    </source>
</reference>
<dbReference type="InterPro" id="IPR011527">
    <property type="entry name" value="ABC1_TM_dom"/>
</dbReference>
<dbReference type="FunFam" id="3.40.309.10:FF:000012">
    <property type="entry name" value="Betaine aldehyde dehydrogenase"/>
    <property type="match status" value="1"/>
</dbReference>
<feature type="domain" description="ABC transporter" evidence="16">
    <location>
        <begin position="670"/>
        <end position="908"/>
    </location>
</feature>
<dbReference type="Gene3D" id="3.40.309.10">
    <property type="entry name" value="Aldehyde Dehydrogenase, Chain A, domain 2"/>
    <property type="match status" value="1"/>
</dbReference>
<dbReference type="InterPro" id="IPR003439">
    <property type="entry name" value="ABC_transporter-like_ATP-bd"/>
</dbReference>
<dbReference type="Gene3D" id="3.40.605.10">
    <property type="entry name" value="Aldehyde Dehydrogenase, Chain A, domain 1"/>
    <property type="match status" value="1"/>
</dbReference>
<feature type="transmembrane region" description="Helical" evidence="15">
    <location>
        <begin position="387"/>
        <end position="404"/>
    </location>
</feature>
<dbReference type="Pfam" id="PF00664">
    <property type="entry name" value="ABC_membrane"/>
    <property type="match status" value="1"/>
</dbReference>
<dbReference type="InterPro" id="IPR015590">
    <property type="entry name" value="Aldehyde_DH_dom"/>
</dbReference>
<dbReference type="GO" id="GO:0140359">
    <property type="term" value="F:ABC-type transporter activity"/>
    <property type="evidence" value="ECO:0007669"/>
    <property type="project" value="InterPro"/>
</dbReference>
<evidence type="ECO:0000259" key="16">
    <source>
        <dbReference type="PROSITE" id="PS50893"/>
    </source>
</evidence>
<dbReference type="InterPro" id="IPR027417">
    <property type="entry name" value="P-loop_NTPase"/>
</dbReference>
<feature type="domain" description="ABC transmembrane type-1" evidence="17">
    <location>
        <begin position="350"/>
        <end position="635"/>
    </location>
</feature>
<evidence type="ECO:0000256" key="8">
    <source>
        <dbReference type="ARBA" id="ARBA00022840"/>
    </source>
</evidence>
<dbReference type="PROSITE" id="PS50929">
    <property type="entry name" value="ABC_TM1F"/>
    <property type="match status" value="1"/>
</dbReference>
<dbReference type="FunFam" id="3.40.50.300:FF:000240">
    <property type="entry name" value="ABC transporter B family member 20"/>
    <property type="match status" value="1"/>
</dbReference>
<evidence type="ECO:0000256" key="6">
    <source>
        <dbReference type="ARBA" id="ARBA00022737"/>
    </source>
</evidence>